<dbReference type="PROSITE" id="PS51379">
    <property type="entry name" value="4FE4S_FER_2"/>
    <property type="match status" value="2"/>
</dbReference>
<dbReference type="Pfam" id="PF04060">
    <property type="entry name" value="FeS"/>
    <property type="match status" value="1"/>
</dbReference>
<reference evidence="16" key="1">
    <citation type="journal article" date="1997" name="Biochemistry">
        <title>Membrane localization, topology, and mutual stabilization of the rnfABC gene products in Rhodobacter capsulatus and implications for a new family of energy-coupling NADH oxidoreductases.</title>
        <authorList>
            <person name="Kumagai H."/>
            <person name="Fujiwara T."/>
            <person name="Matsubara H."/>
            <person name="Saeki K."/>
        </authorList>
    </citation>
    <scope>NUCLEOTIDE SEQUENCE</scope>
</reference>
<keyword evidence="7" id="KW-1278">Translocase</keyword>
<keyword evidence="8" id="KW-0249">Electron transport</keyword>
<feature type="domain" description="4Fe-4S ferredoxin-type" evidence="13">
    <location>
        <begin position="102"/>
        <end position="132"/>
    </location>
</feature>
<dbReference type="InterPro" id="IPR007202">
    <property type="entry name" value="4Fe-4S_dom"/>
</dbReference>
<dbReference type="GO" id="GO:0051539">
    <property type="term" value="F:4 iron, 4 sulfur cluster binding"/>
    <property type="evidence" value="ECO:0007669"/>
    <property type="project" value="UniProtKB-KW"/>
</dbReference>
<sequence length="295" mass="30461">MSAAGPTARADDREARAPGDRSGHPADLAVLIEAIQDALPQTQCGQCGHKGCAPYAEAIARDGEAINRCPPGGADGIARLAELTGRDAIPLDPACGAELPRAVALIDEEACIGCTLCIKACPVDAIFGMHKRMHTVIPQFCTGCALCVPPCPVDCISMPQTLRDGQPVPPWTPANARAARQRFEARTLRLAREQEERERRLQARSSAAAAPRSTSDAAIDGAAPAAGAAPLADTLPPAPAGARPDASAALPAPQATGTASPADDRKRATVNAAIERARQKAALREAAARAMRDAG</sequence>
<name>A0A8B6XB84_9BURK</name>
<evidence type="ECO:0000256" key="1">
    <source>
        <dbReference type="ARBA" id="ARBA00022448"/>
    </source>
</evidence>
<dbReference type="PROSITE" id="PS00198">
    <property type="entry name" value="4FE4S_FER_1"/>
    <property type="match status" value="1"/>
</dbReference>
<keyword evidence="2" id="KW-1003">Cell membrane</keyword>
<evidence type="ECO:0000256" key="9">
    <source>
        <dbReference type="ARBA" id="ARBA00023004"/>
    </source>
</evidence>
<dbReference type="NCBIfam" id="TIGR01944">
    <property type="entry name" value="rnfB"/>
    <property type="match status" value="1"/>
</dbReference>
<dbReference type="InterPro" id="IPR010207">
    <property type="entry name" value="Elect_transpt_cplx_RnfB/RsxB"/>
</dbReference>
<dbReference type="InterPro" id="IPR017896">
    <property type="entry name" value="4Fe4S_Fe-S-bd"/>
</dbReference>
<evidence type="ECO:0000313" key="15">
    <source>
        <dbReference type="Proteomes" id="UP000675920"/>
    </source>
</evidence>
<evidence type="ECO:0000256" key="3">
    <source>
        <dbReference type="ARBA" id="ARBA00022485"/>
    </source>
</evidence>
<evidence type="ECO:0000256" key="6">
    <source>
        <dbReference type="ARBA" id="ARBA00022737"/>
    </source>
</evidence>
<dbReference type="Pfam" id="PF14697">
    <property type="entry name" value="Fer4_21"/>
    <property type="match status" value="1"/>
</dbReference>
<dbReference type="RefSeq" id="WP_084544823.1">
    <property type="nucleotide sequence ID" value="NZ_AXWS01000007.1"/>
</dbReference>
<protein>
    <submittedName>
        <fullName evidence="16">RnfABCDGE type electron transport complex subunit B</fullName>
    </submittedName>
</protein>
<keyword evidence="4" id="KW-0997">Cell inner membrane</keyword>
<feature type="region of interest" description="Disordered" evidence="12">
    <location>
        <begin position="1"/>
        <end position="23"/>
    </location>
</feature>
<evidence type="ECO:0000256" key="5">
    <source>
        <dbReference type="ARBA" id="ARBA00022723"/>
    </source>
</evidence>
<keyword evidence="5" id="KW-0479">Metal-binding</keyword>
<dbReference type="SUPFAM" id="SSF54862">
    <property type="entry name" value="4Fe-4S ferredoxins"/>
    <property type="match status" value="1"/>
</dbReference>
<feature type="domain" description="4Fe-4S ferredoxin-type" evidence="13">
    <location>
        <begin position="133"/>
        <end position="161"/>
    </location>
</feature>
<keyword evidence="10" id="KW-0411">Iron-sulfur</keyword>
<dbReference type="GO" id="GO:0009055">
    <property type="term" value="F:electron transfer activity"/>
    <property type="evidence" value="ECO:0007669"/>
    <property type="project" value="InterPro"/>
</dbReference>
<dbReference type="GO" id="GO:0046872">
    <property type="term" value="F:metal ion binding"/>
    <property type="evidence" value="ECO:0007669"/>
    <property type="project" value="UniProtKB-KW"/>
</dbReference>
<keyword evidence="3" id="KW-0004">4Fe-4S</keyword>
<dbReference type="Gene3D" id="3.30.70.20">
    <property type="match status" value="1"/>
</dbReference>
<evidence type="ECO:0000256" key="12">
    <source>
        <dbReference type="SAM" id="MobiDB-lite"/>
    </source>
</evidence>
<proteinExistence type="predicted"/>
<organism evidence="15 16">
    <name type="scientific">Derxia gummosa DSM 723</name>
    <dbReference type="NCBI Taxonomy" id="1121388"/>
    <lineage>
        <taxon>Bacteria</taxon>
        <taxon>Pseudomonadati</taxon>
        <taxon>Pseudomonadota</taxon>
        <taxon>Betaproteobacteria</taxon>
        <taxon>Burkholderiales</taxon>
        <taxon>Alcaligenaceae</taxon>
        <taxon>Derxia</taxon>
    </lineage>
</organism>
<dbReference type="AlphaFoldDB" id="A0A8B6XB84"/>
<evidence type="ECO:0000256" key="10">
    <source>
        <dbReference type="ARBA" id="ARBA00023014"/>
    </source>
</evidence>
<dbReference type="OrthoDB" id="9789936at2"/>
<dbReference type="Proteomes" id="UP000675920">
    <property type="component" value="Unplaced"/>
</dbReference>
<feature type="region of interest" description="Disordered" evidence="12">
    <location>
        <begin position="192"/>
        <end position="270"/>
    </location>
</feature>
<evidence type="ECO:0000259" key="13">
    <source>
        <dbReference type="PROSITE" id="PS51379"/>
    </source>
</evidence>
<dbReference type="InterPro" id="IPR050294">
    <property type="entry name" value="RnfB_subfamily"/>
</dbReference>
<feature type="compositionally biased region" description="Low complexity" evidence="12">
    <location>
        <begin position="203"/>
        <end position="253"/>
    </location>
</feature>
<keyword evidence="15" id="KW-1185">Reference proteome</keyword>
<evidence type="ECO:0000256" key="4">
    <source>
        <dbReference type="ARBA" id="ARBA00022519"/>
    </source>
</evidence>
<reference evidence="16" key="3">
    <citation type="submission" date="2025-08" db="UniProtKB">
        <authorList>
            <consortium name="RefSeq"/>
        </authorList>
    </citation>
    <scope>IDENTIFICATION</scope>
</reference>
<evidence type="ECO:0000256" key="11">
    <source>
        <dbReference type="ARBA" id="ARBA00023136"/>
    </source>
</evidence>
<feature type="compositionally biased region" description="Basic and acidic residues" evidence="12">
    <location>
        <begin position="192"/>
        <end position="201"/>
    </location>
</feature>
<evidence type="ECO:0000256" key="8">
    <source>
        <dbReference type="ARBA" id="ARBA00022982"/>
    </source>
</evidence>
<dbReference type="InterPro" id="IPR017900">
    <property type="entry name" value="4Fe4S_Fe_S_CS"/>
</dbReference>
<dbReference type="PROSITE" id="PS51656">
    <property type="entry name" value="4FE4S"/>
    <property type="match status" value="1"/>
</dbReference>
<dbReference type="PANTHER" id="PTHR42859:SF3">
    <property type="entry name" value="ION-TRANSLOCATING OXIDOREDUCTASE COMPLEX SUBUNIT B"/>
    <property type="match status" value="1"/>
</dbReference>
<feature type="domain" description="4Fe-4S" evidence="14">
    <location>
        <begin position="27"/>
        <end position="86"/>
    </location>
</feature>
<reference evidence="16" key="2">
    <citation type="journal article" date="2003" name="EMBO J.">
        <title>A reducing system of the superoxide sensor SoxR in Escherichia coli.</title>
        <authorList>
            <person name="Koo M.S."/>
            <person name="Lee J.H."/>
            <person name="Rah S.Y."/>
            <person name="Yeo W.S."/>
            <person name="Lee J.W."/>
            <person name="Lee K.L."/>
            <person name="Koh Y.S."/>
            <person name="Kang S.O."/>
            <person name="Roe J.H."/>
        </authorList>
    </citation>
    <scope>NUCLEOTIDE SEQUENCE</scope>
</reference>
<dbReference type="PROSITE" id="PS00028">
    <property type="entry name" value="ZINC_FINGER_C2H2_1"/>
    <property type="match status" value="1"/>
</dbReference>
<feature type="compositionally biased region" description="Basic and acidic residues" evidence="12">
    <location>
        <begin position="9"/>
        <end position="23"/>
    </location>
</feature>
<dbReference type="PANTHER" id="PTHR42859">
    <property type="entry name" value="OXIDOREDUCTASE"/>
    <property type="match status" value="1"/>
</dbReference>
<dbReference type="InterPro" id="IPR013087">
    <property type="entry name" value="Znf_C2H2_type"/>
</dbReference>
<evidence type="ECO:0000256" key="7">
    <source>
        <dbReference type="ARBA" id="ARBA00022967"/>
    </source>
</evidence>
<keyword evidence="6" id="KW-0677">Repeat</keyword>
<accession>A0A8B6XB84</accession>
<evidence type="ECO:0000256" key="2">
    <source>
        <dbReference type="ARBA" id="ARBA00022475"/>
    </source>
</evidence>
<keyword evidence="9" id="KW-0408">Iron</keyword>
<keyword evidence="11" id="KW-0472">Membrane</keyword>
<keyword evidence="1" id="KW-0813">Transport</keyword>
<dbReference type="Gene3D" id="1.10.15.40">
    <property type="entry name" value="Electron transport complex subunit B, putative Fe-S cluster"/>
    <property type="match status" value="1"/>
</dbReference>
<evidence type="ECO:0000259" key="14">
    <source>
        <dbReference type="PROSITE" id="PS51656"/>
    </source>
</evidence>
<evidence type="ECO:0000313" key="16">
    <source>
        <dbReference type="RefSeq" id="WP_084544823.1"/>
    </source>
</evidence>